<name>A0A4Q7LRL9_9MICO</name>
<reference evidence="2 3" key="1">
    <citation type="journal article" date="2015" name="Stand. Genomic Sci.">
        <title>Genomic Encyclopedia of Bacterial and Archaeal Type Strains, Phase III: the genomes of soil and plant-associated and newly described type strains.</title>
        <authorList>
            <person name="Whitman W.B."/>
            <person name="Woyke T."/>
            <person name="Klenk H.P."/>
            <person name="Zhou Y."/>
            <person name="Lilburn T.G."/>
            <person name="Beck B.J."/>
            <person name="De Vos P."/>
            <person name="Vandamme P."/>
            <person name="Eisen J.A."/>
            <person name="Garrity G."/>
            <person name="Hugenholtz P."/>
            <person name="Kyrpides N.C."/>
        </authorList>
    </citation>
    <scope>NUCLEOTIDE SEQUENCE [LARGE SCALE GENOMIC DNA]</scope>
    <source>
        <strain evidence="2 3">CV2</strain>
    </source>
</reference>
<feature type="transmembrane region" description="Helical" evidence="1">
    <location>
        <begin position="172"/>
        <end position="189"/>
    </location>
</feature>
<organism evidence="2 3">
    <name type="scientific">Microcella putealis</name>
    <dbReference type="NCBI Taxonomy" id="337005"/>
    <lineage>
        <taxon>Bacteria</taxon>
        <taxon>Bacillati</taxon>
        <taxon>Actinomycetota</taxon>
        <taxon>Actinomycetes</taxon>
        <taxon>Micrococcales</taxon>
        <taxon>Microbacteriaceae</taxon>
        <taxon>Microcella</taxon>
    </lineage>
</organism>
<keyword evidence="1" id="KW-1133">Transmembrane helix</keyword>
<keyword evidence="3" id="KW-1185">Reference proteome</keyword>
<dbReference type="EMBL" id="SGWW01000002">
    <property type="protein sequence ID" value="RZS57515.1"/>
    <property type="molecule type" value="Genomic_DNA"/>
</dbReference>
<keyword evidence="1" id="KW-0812">Transmembrane</keyword>
<protein>
    <submittedName>
        <fullName evidence="2">Uncharacterized protein</fullName>
    </submittedName>
</protein>
<dbReference type="Proteomes" id="UP000293519">
    <property type="component" value="Unassembled WGS sequence"/>
</dbReference>
<feature type="transmembrane region" description="Helical" evidence="1">
    <location>
        <begin position="134"/>
        <end position="152"/>
    </location>
</feature>
<evidence type="ECO:0000256" key="1">
    <source>
        <dbReference type="SAM" id="Phobius"/>
    </source>
</evidence>
<dbReference type="AlphaFoldDB" id="A0A4Q7LRL9"/>
<keyword evidence="1" id="KW-0472">Membrane</keyword>
<feature type="transmembrane region" description="Helical" evidence="1">
    <location>
        <begin position="110"/>
        <end position="127"/>
    </location>
</feature>
<gene>
    <name evidence="2" type="ORF">EV141_1228</name>
</gene>
<comment type="caution">
    <text evidence="2">The sequence shown here is derived from an EMBL/GenBank/DDBJ whole genome shotgun (WGS) entry which is preliminary data.</text>
</comment>
<feature type="transmembrane region" description="Helical" evidence="1">
    <location>
        <begin position="46"/>
        <end position="64"/>
    </location>
</feature>
<feature type="transmembrane region" description="Helical" evidence="1">
    <location>
        <begin position="85"/>
        <end position="104"/>
    </location>
</feature>
<proteinExistence type="predicted"/>
<sequence length="209" mass="22437">MTHRRVAALIHGWKLLPGLLALGVFAPLVASRFQIPLPQFFAVDRVNVSASTLALAGLVVAFVVTLDEPVGHVWRTSSRPVRRIAVIRFVCLVGIAALVGVFALPPLQAGLNSAILVVLSVEVAAARRLFGTQLAWIIPLTHVAFSSVFGVVGEVLQPWAWPIAEDLTGERAVAMMLTMLVGSVILVAPKRLLYARAQRAATGGVKRER</sequence>
<accession>A0A4Q7LRL9</accession>
<evidence type="ECO:0000313" key="3">
    <source>
        <dbReference type="Proteomes" id="UP000293519"/>
    </source>
</evidence>
<evidence type="ECO:0000313" key="2">
    <source>
        <dbReference type="EMBL" id="RZS57515.1"/>
    </source>
</evidence>